<dbReference type="InterPro" id="IPR001818">
    <property type="entry name" value="Pept_M10_metallopeptidase"/>
</dbReference>
<keyword evidence="5" id="KW-0732">Signal</keyword>
<comment type="caution">
    <text evidence="7">The sequence shown here is derived from an EMBL/GenBank/DDBJ whole genome shotgun (WGS) entry which is preliminary data.</text>
</comment>
<organism evidence="7 8">
    <name type="scientific">Aeoliella straminimaris</name>
    <dbReference type="NCBI Taxonomy" id="2954799"/>
    <lineage>
        <taxon>Bacteria</taxon>
        <taxon>Pseudomonadati</taxon>
        <taxon>Planctomycetota</taxon>
        <taxon>Planctomycetia</taxon>
        <taxon>Pirellulales</taxon>
        <taxon>Lacipirellulaceae</taxon>
        <taxon>Aeoliella</taxon>
    </lineage>
</organism>
<dbReference type="InterPro" id="IPR024079">
    <property type="entry name" value="MetalloPept_cat_dom_sf"/>
</dbReference>
<keyword evidence="1" id="KW-0645">Protease</keyword>
<keyword evidence="8" id="KW-1185">Reference proteome</keyword>
<protein>
    <submittedName>
        <fullName evidence="7">Matrixin family metalloprotease</fullName>
        <ecNumber evidence="7">3.4.24.-</ecNumber>
    </submittedName>
</protein>
<evidence type="ECO:0000313" key="7">
    <source>
        <dbReference type="EMBL" id="MCO6048117.1"/>
    </source>
</evidence>
<keyword evidence="3 7" id="KW-0378">Hydrolase</keyword>
<reference evidence="7" key="1">
    <citation type="submission" date="2022-06" db="EMBL/GenBank/DDBJ databases">
        <title>Aeoliella straminimaris, a novel planctomycete from sediments.</title>
        <authorList>
            <person name="Vitorino I.R."/>
            <person name="Lage O.M."/>
        </authorList>
    </citation>
    <scope>NUCLEOTIDE SEQUENCE</scope>
    <source>
        <strain evidence="7">ICT_H6.2</strain>
    </source>
</reference>
<dbReference type="Pfam" id="PF00413">
    <property type="entry name" value="Peptidase_M10"/>
    <property type="match status" value="1"/>
</dbReference>
<keyword evidence="2" id="KW-0479">Metal-binding</keyword>
<evidence type="ECO:0000256" key="2">
    <source>
        <dbReference type="ARBA" id="ARBA00022723"/>
    </source>
</evidence>
<dbReference type="EMBL" id="JAMXLR010000095">
    <property type="protein sequence ID" value="MCO6048117.1"/>
    <property type="molecule type" value="Genomic_DNA"/>
</dbReference>
<evidence type="ECO:0000256" key="4">
    <source>
        <dbReference type="ARBA" id="ARBA00022833"/>
    </source>
</evidence>
<evidence type="ECO:0000256" key="3">
    <source>
        <dbReference type="ARBA" id="ARBA00022801"/>
    </source>
</evidence>
<evidence type="ECO:0000313" key="8">
    <source>
        <dbReference type="Proteomes" id="UP001155241"/>
    </source>
</evidence>
<dbReference type="RefSeq" id="WP_252856230.1">
    <property type="nucleotide sequence ID" value="NZ_JAMXLR010000095.1"/>
</dbReference>
<accession>A0A9X2JJW1</accession>
<dbReference type="GO" id="GO:0008270">
    <property type="term" value="F:zinc ion binding"/>
    <property type="evidence" value="ECO:0007669"/>
    <property type="project" value="InterPro"/>
</dbReference>
<feature type="domain" description="Peptidase M10 metallopeptidase" evidence="6">
    <location>
        <begin position="244"/>
        <end position="277"/>
    </location>
</feature>
<dbReference type="GO" id="GO:0031012">
    <property type="term" value="C:extracellular matrix"/>
    <property type="evidence" value="ECO:0007669"/>
    <property type="project" value="InterPro"/>
</dbReference>
<keyword evidence="4" id="KW-0862">Zinc</keyword>
<dbReference type="GO" id="GO:0006508">
    <property type="term" value="P:proteolysis"/>
    <property type="evidence" value="ECO:0007669"/>
    <property type="project" value="UniProtKB-KW"/>
</dbReference>
<gene>
    <name evidence="7" type="ORF">NG895_29840</name>
</gene>
<feature type="signal peptide" evidence="5">
    <location>
        <begin position="1"/>
        <end position="24"/>
    </location>
</feature>
<keyword evidence="7" id="KW-0482">Metalloprotease</keyword>
<feature type="chain" id="PRO_5040921754" evidence="5">
    <location>
        <begin position="25"/>
        <end position="590"/>
    </location>
</feature>
<proteinExistence type="predicted"/>
<evidence type="ECO:0000259" key="6">
    <source>
        <dbReference type="Pfam" id="PF00413"/>
    </source>
</evidence>
<dbReference type="Gene3D" id="3.40.390.10">
    <property type="entry name" value="Collagenase (Catalytic Domain)"/>
    <property type="match status" value="1"/>
</dbReference>
<dbReference type="GO" id="GO:0004222">
    <property type="term" value="F:metalloendopeptidase activity"/>
    <property type="evidence" value="ECO:0007669"/>
    <property type="project" value="InterPro"/>
</dbReference>
<dbReference type="EC" id="3.4.24.-" evidence="7"/>
<sequence length="590" mass="64980">MWFRGGWIPAVGCWLLLAAAPCLADVMVVANRTDRRVPVEITLPGSQPWKVKLMPRQSRPIFADSGASIAFHSGREVVQYNLVPGSVYFLGARDDGTLDLEQIGLGESSSFVAGLPGAAATTPPATITVKILVDDDETTSRAMWEGKLRKRVEQASQILHRHAMVKLEVVAVDTWTTDNSVTDFHATLKEFEQNVDPFPAQLAIGFCSQFEVSQGRTHMGGTRGALRPHILLREWSRHASEKGKLELLVHELGHYLGAAHSPEPDSVMRPVLGNSDARRKEFVVQFDPVNTLLISMLGEEIRRRRVSRFDQVAPATRDRFHEIYEVLGYARPEDPAAGILRHQIGRQRRGDPLSDAVRDVISKMTQAARTNQRLPTADSASPGPHRFEGDQLFEQLVRLAAQESAKAPENLRTKVFLMSVGIAVGDPEQLNKLPAIAPALARIETPAERSIRSGYIGKPTAQGRHDLARHFTVAAMLVGLQGRESAETLSMAKEMLDSNGGTGFSFADLAADKAGMHLASELSDGRVKLETLASKFTAKDYLPDVSTLPEGMTTMQFINQFGGMNDPRFQDMIERIEKSVRTLPPYEGLK</sequence>
<dbReference type="AlphaFoldDB" id="A0A9X2JJW1"/>
<dbReference type="SUPFAM" id="SSF55486">
    <property type="entry name" value="Metalloproteases ('zincins'), catalytic domain"/>
    <property type="match status" value="1"/>
</dbReference>
<evidence type="ECO:0000256" key="5">
    <source>
        <dbReference type="SAM" id="SignalP"/>
    </source>
</evidence>
<dbReference type="Proteomes" id="UP001155241">
    <property type="component" value="Unassembled WGS sequence"/>
</dbReference>
<name>A0A9X2JJW1_9BACT</name>
<evidence type="ECO:0000256" key="1">
    <source>
        <dbReference type="ARBA" id="ARBA00022670"/>
    </source>
</evidence>